<dbReference type="PROSITE" id="PS51383">
    <property type="entry name" value="YJEF_C_3"/>
    <property type="match status" value="1"/>
</dbReference>
<evidence type="ECO:0000256" key="10">
    <source>
        <dbReference type="ARBA" id="ARBA00023027"/>
    </source>
</evidence>
<evidence type="ECO:0000256" key="19">
    <source>
        <dbReference type="PIRNR" id="PIRNR017184"/>
    </source>
</evidence>
<dbReference type="GO" id="GO:0052856">
    <property type="term" value="F:NAD(P)HX epimerase activity"/>
    <property type="evidence" value="ECO:0007669"/>
    <property type="project" value="UniProtKB-EC"/>
</dbReference>
<dbReference type="InterPro" id="IPR000631">
    <property type="entry name" value="CARKD"/>
</dbReference>
<keyword evidence="9 18" id="KW-0630">Potassium</keyword>
<dbReference type="GO" id="GO:0052855">
    <property type="term" value="F:ADP-dependent NAD(P)H-hydrate dehydratase activity"/>
    <property type="evidence" value="ECO:0007669"/>
    <property type="project" value="UniProtKB-EC"/>
</dbReference>
<dbReference type="RefSeq" id="WP_282011365.1">
    <property type="nucleotide sequence ID" value="NZ_OX336137.1"/>
</dbReference>
<dbReference type="EMBL" id="OX336137">
    <property type="protein sequence ID" value="CAI2718469.1"/>
    <property type="molecule type" value="Genomic_DNA"/>
</dbReference>
<evidence type="ECO:0000256" key="8">
    <source>
        <dbReference type="ARBA" id="ARBA00022857"/>
    </source>
</evidence>
<evidence type="ECO:0000256" key="18">
    <source>
        <dbReference type="HAMAP-Rule" id="MF_01966"/>
    </source>
</evidence>
<dbReference type="Proteomes" id="UP001157733">
    <property type="component" value="Chromosome"/>
</dbReference>
<dbReference type="InterPro" id="IPR029056">
    <property type="entry name" value="Ribokinase-like"/>
</dbReference>
<dbReference type="EC" id="5.1.99.6" evidence="19"/>
<feature type="binding site" evidence="17">
    <location>
        <position position="336"/>
    </location>
    <ligand>
        <name>(6S)-NADPHX</name>
        <dbReference type="ChEBI" id="CHEBI:64076"/>
    </ligand>
</feature>
<comment type="cofactor">
    <cofactor evidence="17">
        <name>Mg(2+)</name>
        <dbReference type="ChEBI" id="CHEBI:18420"/>
    </cofactor>
</comment>
<dbReference type="Gene3D" id="3.40.1190.20">
    <property type="match status" value="1"/>
</dbReference>
<comment type="subunit">
    <text evidence="17">Homotetramer.</text>
</comment>
<keyword evidence="10 17" id="KW-0520">NAD</keyword>
<comment type="catalytic activity">
    <reaction evidence="1 18 19">
        <text>(6R)-NADHX = (6S)-NADHX</text>
        <dbReference type="Rhea" id="RHEA:32215"/>
        <dbReference type="ChEBI" id="CHEBI:64074"/>
        <dbReference type="ChEBI" id="CHEBI:64075"/>
        <dbReference type="EC" id="5.1.99.6"/>
    </reaction>
</comment>
<evidence type="ECO:0000256" key="14">
    <source>
        <dbReference type="ARBA" id="ARBA00025153"/>
    </source>
</evidence>
<evidence type="ECO:0000256" key="11">
    <source>
        <dbReference type="ARBA" id="ARBA00023235"/>
    </source>
</evidence>
<evidence type="ECO:0000256" key="13">
    <source>
        <dbReference type="ARBA" id="ARBA00023268"/>
    </source>
</evidence>
<dbReference type="InterPro" id="IPR036652">
    <property type="entry name" value="YjeF_N_dom_sf"/>
</dbReference>
<dbReference type="PROSITE" id="PS01050">
    <property type="entry name" value="YJEF_C_2"/>
    <property type="match status" value="1"/>
</dbReference>
<feature type="domain" description="YjeF N-terminal" evidence="21">
    <location>
        <begin position="10"/>
        <end position="220"/>
    </location>
</feature>
<gene>
    <name evidence="22" type="primary">nnr</name>
    <name evidence="17" type="synonym">nnrD</name>
    <name evidence="18" type="synonym">nnrE</name>
    <name evidence="22" type="ORF">NSPWAT_1610</name>
</gene>
<keyword evidence="7 17" id="KW-0067">ATP-binding</keyword>
<feature type="binding site" evidence="18">
    <location>
        <begin position="59"/>
        <end position="63"/>
    </location>
    <ligand>
        <name>(6S)-NADPHX</name>
        <dbReference type="ChEBI" id="CHEBI:64076"/>
    </ligand>
</feature>
<evidence type="ECO:0000256" key="6">
    <source>
        <dbReference type="ARBA" id="ARBA00022741"/>
    </source>
</evidence>
<sequence length="515" mass="53307">MQKVATAQEMQAADRTAIEQFKIPGLILMENAGRSVVDLMFRITGLTDKKITVLAGKGNNGGDGFVIARHLHQAGVAVHVLLAGKVADLKGDARTQADIAVALGIPVAELNERNLNAQNHSLRHSHILVDALFGTGLSKPATGLYAKLIQKINTAKKYVVAVDLPSGIDADSGQILGPCVKAYLTAALALFKRSHLMHPAAECMGEVVKLDIGIPGQAVEAQNIPITLVEGSDITALLPKRKRNTHKGTYGHTLVIGGSRGKAGAAGLTALAALRAGAGLVTLAIPASCNAALELHPLEAMTLPLPETPAGTIASDAADLCLKNLKNKSALAIGPGLTTHKEVQDFLETLLPEVACPVVIDADGLNSLAKIPGLLAKMKTEVVLTPHPKEMARLINSTTKAVQAHRIETAQEFAQAHGVTVLLKGAPTLVALADGRVRLNPTGNPGMATGGTGDVLTGMIAGFLAQGLSGSDAAIAGAYVHGLTGDRVADELSETSLIAGDLLRALPESLQQILA</sequence>
<feature type="binding site" evidence="17">
    <location>
        <position position="265"/>
    </location>
    <ligand>
        <name>(6S)-NADPHX</name>
        <dbReference type="ChEBI" id="CHEBI:64076"/>
    </ligand>
</feature>
<comment type="function">
    <text evidence="14 19">Bifunctional enzyme that catalyzes the epimerization of the S- and R-forms of NAD(P)HX and the dehydration of the S-form of NAD(P)HX at the expense of ADP, which is converted to AMP. This allows the repair of both epimers of NAD(P)HX, a damaged form of NAD(P)H that is a result of enzymatic or heat-dependent hydration.</text>
</comment>
<comment type="function">
    <text evidence="18">Catalyzes the epimerization of the S- and R-forms of NAD(P)HX, a damaged form of NAD(P)H that is a result of enzymatic or heat-dependent hydration. This is a prerequisite for the S-specific NAD(P)H-hydrate dehydratase to allow the repair of both epimers of NAD(P)HX.</text>
</comment>
<evidence type="ECO:0000313" key="23">
    <source>
        <dbReference type="Proteomes" id="UP001157733"/>
    </source>
</evidence>
<feature type="binding site" evidence="18">
    <location>
        <begin position="134"/>
        <end position="140"/>
    </location>
    <ligand>
        <name>(6S)-NADPHX</name>
        <dbReference type="ChEBI" id="CHEBI:64076"/>
    </ligand>
</feature>
<dbReference type="InterPro" id="IPR030677">
    <property type="entry name" value="Nnr"/>
</dbReference>
<evidence type="ECO:0000256" key="9">
    <source>
        <dbReference type="ARBA" id="ARBA00022958"/>
    </source>
</evidence>
<evidence type="ECO:0000256" key="2">
    <source>
        <dbReference type="ARBA" id="ARBA00000909"/>
    </source>
</evidence>
<keyword evidence="11 18" id="KW-0413">Isomerase</keyword>
<dbReference type="NCBIfam" id="TIGR00197">
    <property type="entry name" value="yjeF_nterm"/>
    <property type="match status" value="1"/>
</dbReference>
<keyword evidence="12 17" id="KW-0456">Lyase</keyword>
<dbReference type="Gene3D" id="3.40.50.10260">
    <property type="entry name" value="YjeF N-terminal domain"/>
    <property type="match status" value="1"/>
</dbReference>
<comment type="similarity">
    <text evidence="4 19">In the C-terminal section; belongs to the NnrD/CARKD family.</text>
</comment>
<evidence type="ECO:0000256" key="5">
    <source>
        <dbReference type="ARBA" id="ARBA00022723"/>
    </source>
</evidence>
<keyword evidence="8 17" id="KW-0521">NADP</keyword>
<comment type="catalytic activity">
    <reaction evidence="16 17 19">
        <text>(6S)-NADPHX + ADP = AMP + phosphate + NADPH + H(+)</text>
        <dbReference type="Rhea" id="RHEA:32235"/>
        <dbReference type="ChEBI" id="CHEBI:15378"/>
        <dbReference type="ChEBI" id="CHEBI:43474"/>
        <dbReference type="ChEBI" id="CHEBI:57783"/>
        <dbReference type="ChEBI" id="CHEBI:64076"/>
        <dbReference type="ChEBI" id="CHEBI:456215"/>
        <dbReference type="ChEBI" id="CHEBI:456216"/>
        <dbReference type="EC" id="4.2.1.136"/>
    </reaction>
</comment>
<feature type="binding site" evidence="18">
    <location>
        <position position="60"/>
    </location>
    <ligand>
        <name>K(+)</name>
        <dbReference type="ChEBI" id="CHEBI:29103"/>
    </ligand>
</feature>
<dbReference type="SUPFAM" id="SSF53613">
    <property type="entry name" value="Ribokinase-like"/>
    <property type="match status" value="1"/>
</dbReference>
<comment type="function">
    <text evidence="17">Catalyzes the dehydration of the S-form of NAD(P)HX at the expense of ADP, which is converted to AMP. Together with NAD(P)HX epimerase, which catalyzes the epimerization of the S- and R-forms, the enzyme allows the repair of both epimers of NAD(P)HX, a damaged form of NAD(P)H that is a result of enzymatic or heat-dependent hydration.</text>
</comment>
<feature type="binding site" evidence="18">
    <location>
        <position position="166"/>
    </location>
    <ligand>
        <name>K(+)</name>
        <dbReference type="ChEBI" id="CHEBI:29103"/>
    </ligand>
</feature>
<comment type="similarity">
    <text evidence="17">Belongs to the NnrD/CARKD family.</text>
</comment>
<dbReference type="HAMAP" id="MF_01966">
    <property type="entry name" value="NADHX_epimerase"/>
    <property type="match status" value="1"/>
</dbReference>
<dbReference type="PANTHER" id="PTHR12592:SF0">
    <property type="entry name" value="ATP-DEPENDENT (S)-NAD(P)H-HYDRATE DEHYDRATASE"/>
    <property type="match status" value="1"/>
</dbReference>
<keyword evidence="23" id="KW-1185">Reference proteome</keyword>
<keyword evidence="13" id="KW-0511">Multifunctional enzyme</keyword>
<feature type="binding site" evidence="17">
    <location>
        <begin position="424"/>
        <end position="428"/>
    </location>
    <ligand>
        <name>AMP</name>
        <dbReference type="ChEBI" id="CHEBI:456215"/>
    </ligand>
</feature>
<keyword evidence="6 17" id="KW-0547">Nucleotide-binding</keyword>
<accession>A0ABN8VXD5</accession>
<feature type="binding site" evidence="17">
    <location>
        <position position="454"/>
    </location>
    <ligand>
        <name>(6S)-NADPHX</name>
        <dbReference type="ChEBI" id="CHEBI:64076"/>
    </ligand>
</feature>
<evidence type="ECO:0000313" key="22">
    <source>
        <dbReference type="EMBL" id="CAI2718469.1"/>
    </source>
</evidence>
<evidence type="ECO:0000256" key="3">
    <source>
        <dbReference type="ARBA" id="ARBA00006001"/>
    </source>
</evidence>
<dbReference type="Pfam" id="PF01256">
    <property type="entry name" value="Carb_kinase"/>
    <property type="match status" value="1"/>
</dbReference>
<evidence type="ECO:0000259" key="21">
    <source>
        <dbReference type="PROSITE" id="PS51385"/>
    </source>
</evidence>
<evidence type="ECO:0000256" key="17">
    <source>
        <dbReference type="HAMAP-Rule" id="MF_01965"/>
    </source>
</evidence>
<comment type="catalytic activity">
    <reaction evidence="2 18 19">
        <text>(6R)-NADPHX = (6S)-NADPHX</text>
        <dbReference type="Rhea" id="RHEA:32227"/>
        <dbReference type="ChEBI" id="CHEBI:64076"/>
        <dbReference type="ChEBI" id="CHEBI:64077"/>
        <dbReference type="EC" id="5.1.99.6"/>
    </reaction>
</comment>
<comment type="similarity">
    <text evidence="18">Belongs to the NnrE/AIBP family.</text>
</comment>
<dbReference type="EC" id="4.2.1.136" evidence="19"/>
<feature type="binding site" evidence="18">
    <location>
        <position position="130"/>
    </location>
    <ligand>
        <name>K(+)</name>
        <dbReference type="ChEBI" id="CHEBI:29103"/>
    </ligand>
</feature>
<comment type="similarity">
    <text evidence="3 19">In the N-terminal section; belongs to the NnrE/AIBP family.</text>
</comment>
<dbReference type="InterPro" id="IPR017953">
    <property type="entry name" value="Carbohydrate_kinase_pred_CS"/>
</dbReference>
<feature type="binding site" evidence="17">
    <location>
        <position position="387"/>
    </location>
    <ligand>
        <name>(6S)-NADPHX</name>
        <dbReference type="ChEBI" id="CHEBI:64076"/>
    </ligand>
</feature>
<evidence type="ECO:0000256" key="16">
    <source>
        <dbReference type="ARBA" id="ARBA00049209"/>
    </source>
</evidence>
<evidence type="ECO:0000256" key="12">
    <source>
        <dbReference type="ARBA" id="ARBA00023239"/>
    </source>
</evidence>
<protein>
    <recommendedName>
        <fullName evidence="19">Bifunctional NAD(P)H-hydrate repair enzyme</fullName>
    </recommendedName>
    <alternativeName>
        <fullName evidence="19">Nicotinamide nucleotide repair protein</fullName>
    </alternativeName>
    <domain>
        <recommendedName>
            <fullName evidence="19">ADP-dependent (S)-NAD(P)H-hydrate dehydratase</fullName>
            <ecNumber evidence="19">4.2.1.136</ecNumber>
        </recommendedName>
        <alternativeName>
            <fullName evidence="19">ADP-dependent NAD(P)HX dehydratase</fullName>
        </alternativeName>
    </domain>
    <domain>
        <recommendedName>
            <fullName evidence="19">NAD(P)H-hydrate epimerase</fullName>
            <ecNumber evidence="19">5.1.99.6</ecNumber>
        </recommendedName>
    </domain>
</protein>
<dbReference type="PROSITE" id="PS51385">
    <property type="entry name" value="YJEF_N"/>
    <property type="match status" value="1"/>
</dbReference>
<dbReference type="PIRSF" id="PIRSF017184">
    <property type="entry name" value="Nnr"/>
    <property type="match status" value="1"/>
</dbReference>
<dbReference type="HAMAP" id="MF_01965">
    <property type="entry name" value="NADHX_dehydratase"/>
    <property type="match status" value="1"/>
</dbReference>
<feature type="binding site" evidence="18">
    <location>
        <position position="145"/>
    </location>
    <ligand>
        <name>(6S)-NADPHX</name>
        <dbReference type="ChEBI" id="CHEBI:64076"/>
    </ligand>
</feature>
<dbReference type="Pfam" id="PF03853">
    <property type="entry name" value="YjeF_N"/>
    <property type="match status" value="1"/>
</dbReference>
<evidence type="ECO:0000256" key="7">
    <source>
        <dbReference type="ARBA" id="ARBA00022840"/>
    </source>
</evidence>
<comment type="cofactor">
    <cofactor evidence="18 19">
        <name>K(+)</name>
        <dbReference type="ChEBI" id="CHEBI:29103"/>
    </cofactor>
    <text evidence="18 19">Binds 1 potassium ion per subunit.</text>
</comment>
<name>A0ABN8VXD5_9BACT</name>
<dbReference type="PANTHER" id="PTHR12592">
    <property type="entry name" value="ATP-DEPENDENT (S)-NAD(P)H-HYDRATE DEHYDRATASE FAMILY MEMBER"/>
    <property type="match status" value="1"/>
</dbReference>
<organism evidence="22 23">
    <name type="scientific">Nitrospina watsonii</name>
    <dbReference type="NCBI Taxonomy" id="1323948"/>
    <lineage>
        <taxon>Bacteria</taxon>
        <taxon>Pseudomonadati</taxon>
        <taxon>Nitrospinota/Tectimicrobiota group</taxon>
        <taxon>Nitrospinota</taxon>
        <taxon>Nitrospinia</taxon>
        <taxon>Nitrospinales</taxon>
        <taxon>Nitrospinaceae</taxon>
        <taxon>Nitrospina</taxon>
    </lineage>
</organism>
<comment type="catalytic activity">
    <reaction evidence="15 17 19">
        <text>(6S)-NADHX + ADP = AMP + phosphate + NADH + H(+)</text>
        <dbReference type="Rhea" id="RHEA:32223"/>
        <dbReference type="ChEBI" id="CHEBI:15378"/>
        <dbReference type="ChEBI" id="CHEBI:43474"/>
        <dbReference type="ChEBI" id="CHEBI:57945"/>
        <dbReference type="ChEBI" id="CHEBI:64074"/>
        <dbReference type="ChEBI" id="CHEBI:456215"/>
        <dbReference type="ChEBI" id="CHEBI:456216"/>
        <dbReference type="EC" id="4.2.1.136"/>
    </reaction>
</comment>
<evidence type="ECO:0000259" key="20">
    <source>
        <dbReference type="PROSITE" id="PS51383"/>
    </source>
</evidence>
<dbReference type="CDD" id="cd01171">
    <property type="entry name" value="YXKO-related"/>
    <property type="match status" value="1"/>
</dbReference>
<proteinExistence type="inferred from homology"/>
<reference evidence="22 23" key="1">
    <citation type="submission" date="2022-09" db="EMBL/GenBank/DDBJ databases">
        <authorList>
            <person name="Kop L."/>
        </authorList>
    </citation>
    <scope>NUCLEOTIDE SEQUENCE [LARGE SCALE GENOMIC DNA]</scope>
    <source>
        <strain evidence="22 23">347</strain>
    </source>
</reference>
<feature type="domain" description="YjeF C-terminal" evidence="20">
    <location>
        <begin position="230"/>
        <end position="513"/>
    </location>
</feature>
<evidence type="ECO:0000256" key="4">
    <source>
        <dbReference type="ARBA" id="ARBA00009524"/>
    </source>
</evidence>
<feature type="binding site" evidence="18">
    <location>
        <position position="163"/>
    </location>
    <ligand>
        <name>(6S)-NADPHX</name>
        <dbReference type="ChEBI" id="CHEBI:64076"/>
    </ligand>
</feature>
<dbReference type="NCBIfam" id="TIGR00196">
    <property type="entry name" value="yjeF_cterm"/>
    <property type="match status" value="1"/>
</dbReference>
<keyword evidence="5 18" id="KW-0479">Metal-binding</keyword>
<feature type="binding site" evidence="17">
    <location>
        <position position="453"/>
    </location>
    <ligand>
        <name>AMP</name>
        <dbReference type="ChEBI" id="CHEBI:456215"/>
    </ligand>
</feature>
<evidence type="ECO:0000256" key="15">
    <source>
        <dbReference type="ARBA" id="ARBA00048238"/>
    </source>
</evidence>
<evidence type="ECO:0000256" key="1">
    <source>
        <dbReference type="ARBA" id="ARBA00000013"/>
    </source>
</evidence>
<dbReference type="SUPFAM" id="SSF64153">
    <property type="entry name" value="YjeF N-terminal domain-like"/>
    <property type="match status" value="1"/>
</dbReference>
<dbReference type="InterPro" id="IPR004443">
    <property type="entry name" value="YjeF_N_dom"/>
</dbReference>